<evidence type="ECO:0000313" key="1">
    <source>
        <dbReference type="EMBL" id="MBL6761728.1"/>
    </source>
</evidence>
<dbReference type="SUPFAM" id="SSF56235">
    <property type="entry name" value="N-terminal nucleophile aminohydrolases (Ntn hydrolases)"/>
    <property type="match status" value="1"/>
</dbReference>
<sequence>AAMVHNFGAASTRPHSPHYADQAPLYAAEQLRPIALTREELMKGPHRITRLPLAER</sequence>
<reference evidence="1" key="1">
    <citation type="submission" date="2020-10" db="EMBL/GenBank/DDBJ databases">
        <title>Microbiome of the Black Sea water column analyzed by genome centric metagenomics.</title>
        <authorList>
            <person name="Cabello-Yeves P.J."/>
            <person name="Callieri C."/>
            <person name="Picazo A."/>
            <person name="Mehrshad M."/>
            <person name="Haro-Moreno J.M."/>
            <person name="Roda-Garcia J."/>
            <person name="Dzembekova N."/>
            <person name="Slabakova V."/>
            <person name="Slabakova N."/>
            <person name="Moncheva S."/>
            <person name="Rodriguez-Valera F."/>
        </authorList>
    </citation>
    <scope>NUCLEOTIDE SEQUENCE</scope>
    <source>
        <strain evidence="1">BS307-5m-G5</strain>
    </source>
</reference>
<dbReference type="GO" id="GO:0017000">
    <property type="term" value="P:antibiotic biosynthetic process"/>
    <property type="evidence" value="ECO:0007669"/>
    <property type="project" value="InterPro"/>
</dbReference>
<evidence type="ECO:0000313" key="2">
    <source>
        <dbReference type="Proteomes" id="UP000785783"/>
    </source>
</evidence>
<dbReference type="InterPro" id="IPR029055">
    <property type="entry name" value="Ntn_hydrolases_N"/>
</dbReference>
<dbReference type="Gene3D" id="3.60.20.10">
    <property type="entry name" value="Glutamine Phosphoribosylpyrophosphate, subunit 1, domain 1"/>
    <property type="match status" value="1"/>
</dbReference>
<dbReference type="AlphaFoldDB" id="A0A937L6M9"/>
<name>A0A937L6M9_9PROT</name>
<dbReference type="InterPro" id="IPR002692">
    <property type="entry name" value="S45"/>
</dbReference>
<dbReference type="EMBL" id="JADHOK010000032">
    <property type="protein sequence ID" value="MBL6761728.1"/>
    <property type="molecule type" value="Genomic_DNA"/>
</dbReference>
<proteinExistence type="predicted"/>
<dbReference type="Proteomes" id="UP000785783">
    <property type="component" value="Unassembled WGS sequence"/>
</dbReference>
<dbReference type="Pfam" id="PF01804">
    <property type="entry name" value="Penicil_amidase"/>
    <property type="match status" value="1"/>
</dbReference>
<gene>
    <name evidence="1" type="ORF">ISQ19_03420</name>
</gene>
<dbReference type="GO" id="GO:0016787">
    <property type="term" value="F:hydrolase activity"/>
    <property type="evidence" value="ECO:0007669"/>
    <property type="project" value="InterPro"/>
</dbReference>
<comment type="caution">
    <text evidence="1">The sequence shown here is derived from an EMBL/GenBank/DDBJ whole genome shotgun (WGS) entry which is preliminary data.</text>
</comment>
<feature type="non-terminal residue" evidence="1">
    <location>
        <position position="1"/>
    </location>
</feature>
<accession>A0A937L6M9</accession>
<organism evidence="1 2">
    <name type="scientific">PS1 clade bacterium</name>
    <dbReference type="NCBI Taxonomy" id="2175152"/>
    <lineage>
        <taxon>Bacteria</taxon>
        <taxon>Pseudomonadati</taxon>
        <taxon>Pseudomonadota</taxon>
        <taxon>Alphaproteobacteria</taxon>
        <taxon>PS1 clade</taxon>
    </lineage>
</organism>
<protein>
    <submittedName>
        <fullName evidence="1">Penicillin acylase family protein</fullName>
    </submittedName>
</protein>